<proteinExistence type="predicted"/>
<name>H3R906_PANSE</name>
<dbReference type="AlphaFoldDB" id="H3R906"/>
<dbReference type="Proteomes" id="UP000005050">
    <property type="component" value="Unassembled WGS sequence"/>
</dbReference>
<organism evidence="1 2">
    <name type="scientific">Pantoea stewartii subsp. stewartii DC283</name>
    <dbReference type="NCBI Taxonomy" id="660596"/>
    <lineage>
        <taxon>Bacteria</taxon>
        <taxon>Pseudomonadati</taxon>
        <taxon>Pseudomonadota</taxon>
        <taxon>Gammaproteobacteria</taxon>
        <taxon>Enterobacterales</taxon>
        <taxon>Erwiniaceae</taxon>
        <taxon>Pantoea</taxon>
    </lineage>
</organism>
<accession>H3R906</accession>
<dbReference type="STRING" id="660596.DSJ_18625"/>
<evidence type="ECO:0000313" key="1">
    <source>
        <dbReference type="EMBL" id="EHU01669.1"/>
    </source>
</evidence>
<protein>
    <submittedName>
        <fullName evidence="1">Putative phage protein</fullName>
    </submittedName>
</protein>
<dbReference type="EMBL" id="AHIE01000002">
    <property type="protein sequence ID" value="EHU01669.1"/>
    <property type="molecule type" value="Genomic_DNA"/>
</dbReference>
<gene>
    <name evidence="1" type="ORF">CKS_0104</name>
</gene>
<comment type="caution">
    <text evidence="1">The sequence shown here is derived from an EMBL/GenBank/DDBJ whole genome shotgun (WGS) entry which is preliminary data.</text>
</comment>
<dbReference type="PATRIC" id="fig|660596.6.peg.341"/>
<reference evidence="1 2" key="1">
    <citation type="journal article" date="2012" name="Mol. Microbiol.">
        <title>The genetic and structural basis of two distinct terminal side branch residues in stewartan and amylovoran exopolysaccharides and their potential role in host adaptation.</title>
        <authorList>
            <person name="Wang X."/>
            <person name="Yang F."/>
            <person name="von Bodman S.B."/>
        </authorList>
    </citation>
    <scope>NUCLEOTIDE SEQUENCE [LARGE SCALE GENOMIC DNA]</scope>
    <source>
        <strain evidence="1 2">DC283</strain>
    </source>
</reference>
<sequence>MADVKGVFIIHGDIPGNAEGTLIQLVNEQWIASHMAEDSSWVGHNEVEFLESKYPDLSKLIAGEPESCDTLPILQAKYLALPYMMFSRDTNFIPVKFVSRGKGKPLQVLFDKSINYLYGNPQLIIMPMTEDTFERLEHSTNQIIGAEMTAHDNEKAATNEKSC</sequence>
<evidence type="ECO:0000313" key="2">
    <source>
        <dbReference type="Proteomes" id="UP000005050"/>
    </source>
</evidence>